<dbReference type="Proteomes" id="UP001300672">
    <property type="component" value="Chromosome"/>
</dbReference>
<dbReference type="PANTHER" id="PTHR30469">
    <property type="entry name" value="MULTIDRUG RESISTANCE PROTEIN MDTA"/>
    <property type="match status" value="1"/>
</dbReference>
<protein>
    <submittedName>
        <fullName evidence="5">Efflux RND transporter periplasmic adaptor subunit</fullName>
    </submittedName>
</protein>
<keyword evidence="2" id="KW-0175">Coiled coil</keyword>
<dbReference type="InterPro" id="IPR006143">
    <property type="entry name" value="RND_pump_MFP"/>
</dbReference>
<dbReference type="SUPFAM" id="SSF111369">
    <property type="entry name" value="HlyD-like secretion proteins"/>
    <property type="match status" value="1"/>
</dbReference>
<evidence type="ECO:0000313" key="5">
    <source>
        <dbReference type="EMBL" id="WGZ90139.1"/>
    </source>
</evidence>
<dbReference type="EMBL" id="CP124755">
    <property type="protein sequence ID" value="WGZ90139.1"/>
    <property type="molecule type" value="Genomic_DNA"/>
</dbReference>
<dbReference type="GO" id="GO:1990281">
    <property type="term" value="C:efflux pump complex"/>
    <property type="evidence" value="ECO:0007669"/>
    <property type="project" value="TreeGrafter"/>
</dbReference>
<organism evidence="5">
    <name type="scientific">Candidatus Thiocaldithrix dubininis</name>
    <dbReference type="NCBI Taxonomy" id="3080823"/>
    <lineage>
        <taxon>Bacteria</taxon>
        <taxon>Pseudomonadati</taxon>
        <taxon>Pseudomonadota</taxon>
        <taxon>Gammaproteobacteria</taxon>
        <taxon>Thiotrichales</taxon>
        <taxon>Thiotrichaceae</taxon>
        <taxon>Candidatus Thiocaldithrix</taxon>
    </lineage>
</organism>
<evidence type="ECO:0000256" key="1">
    <source>
        <dbReference type="ARBA" id="ARBA00009477"/>
    </source>
</evidence>
<evidence type="ECO:0000256" key="3">
    <source>
        <dbReference type="SAM" id="SignalP"/>
    </source>
</evidence>
<feature type="signal peptide" evidence="3">
    <location>
        <begin position="1"/>
        <end position="21"/>
    </location>
</feature>
<feature type="chain" id="PRO_5041736543" evidence="3">
    <location>
        <begin position="22"/>
        <end position="373"/>
    </location>
</feature>
<dbReference type="Pfam" id="PF25967">
    <property type="entry name" value="RND-MFP_C"/>
    <property type="match status" value="1"/>
</dbReference>
<reference evidence="5" key="2">
    <citation type="submission" date="2023-04" db="EMBL/GenBank/DDBJ databases">
        <authorList>
            <person name="Beletskiy A.V."/>
            <person name="Mardanov A.V."/>
            <person name="Ravin N.V."/>
        </authorList>
    </citation>
    <scope>NUCLEOTIDE SEQUENCE</scope>
    <source>
        <strain evidence="5">GKL-01</strain>
    </source>
</reference>
<dbReference type="Gene3D" id="2.40.420.20">
    <property type="match status" value="1"/>
</dbReference>
<dbReference type="Gene3D" id="2.40.30.170">
    <property type="match status" value="1"/>
</dbReference>
<gene>
    <name evidence="5" type="ORF">QJT80_11605</name>
</gene>
<comment type="similarity">
    <text evidence="1">Belongs to the membrane fusion protein (MFP) (TC 8.A.1) family.</text>
</comment>
<evidence type="ECO:0000259" key="4">
    <source>
        <dbReference type="Pfam" id="PF25967"/>
    </source>
</evidence>
<evidence type="ECO:0000256" key="2">
    <source>
        <dbReference type="SAM" id="Coils"/>
    </source>
</evidence>
<dbReference type="AlphaFoldDB" id="A0AA95H8C0"/>
<dbReference type="KEGG" id="tdu:QJT80_11605"/>
<dbReference type="NCBIfam" id="TIGR01730">
    <property type="entry name" value="RND_mfp"/>
    <property type="match status" value="1"/>
</dbReference>
<name>A0AA95H8C0_9GAMM</name>
<reference evidence="5" key="1">
    <citation type="journal article" date="2023" name="Int. J. Mol. Sci.">
        <title>Metagenomics Revealed a New Genus 'Candidatus Thiocaldithrix dubininis' gen. nov., sp. nov. and a New Species 'Candidatus Thiothrix putei' sp. nov. in the Family Thiotrichaceae, Some Members of Which Have Traits of Both Na+- and H+-Motive Energetics.</title>
        <authorList>
            <person name="Ravin N.V."/>
            <person name="Muntyan M.S."/>
            <person name="Smolyakov D.D."/>
            <person name="Rudenko T.S."/>
            <person name="Beletsky A.V."/>
            <person name="Mardanov A.V."/>
            <person name="Grabovich M.Y."/>
        </authorList>
    </citation>
    <scope>NUCLEOTIDE SEQUENCE</scope>
    <source>
        <strain evidence="5">GKL-01</strain>
    </source>
</reference>
<feature type="coiled-coil region" evidence="2">
    <location>
        <begin position="103"/>
        <end position="168"/>
    </location>
</feature>
<dbReference type="GO" id="GO:0015562">
    <property type="term" value="F:efflux transmembrane transporter activity"/>
    <property type="evidence" value="ECO:0007669"/>
    <property type="project" value="TreeGrafter"/>
</dbReference>
<sequence length="373" mass="40149">MKPITPWVLIVGFLWGTASYAAENSAVNAALPSMKVQVSNAPDFYYLDGHVEAVNQSTLSAQTSGTIEKLYYDVDDYVEKGSVIARIKSKNQQAGVQQARAGQAEAAASYAEAKARLAEAEAAYKRISDIYARRLVPRADYDNAEAGLKAAQAQVRAAEARTVAASAQATQAGEQLGYTTLIAPYAGIVTKRFVQLGEAVNPGTPIMSGISLDQLRVVVEVPQRMINAVRKEQKAFVFQDGTSKSLPVKDLTFFPYADPTTNAFKVWVGLDEGVKNLFPGMFVKTAFITGTQADVIAVPESAIAIRSEVMGVYVLDDKGQPALRQIRLGRKLNDKDVMVLAGLDAGETIALDPVQAAIYLKQSTPSTEGKPHE</sequence>
<dbReference type="Gene3D" id="2.40.50.100">
    <property type="match status" value="1"/>
</dbReference>
<keyword evidence="3" id="KW-0732">Signal</keyword>
<feature type="domain" description="Multidrug resistance protein MdtA-like C-terminal permuted SH3" evidence="4">
    <location>
        <begin position="294"/>
        <end position="352"/>
    </location>
</feature>
<proteinExistence type="inferred from homology"/>
<dbReference type="Gene3D" id="1.10.287.470">
    <property type="entry name" value="Helix hairpin bin"/>
    <property type="match status" value="1"/>
</dbReference>
<dbReference type="PANTHER" id="PTHR30469:SF18">
    <property type="entry name" value="RESISTANCE-NODULATION-CELL DIVISION (RND) EFFLUX MEMBRANE FUSION PROTEIN-RELATED"/>
    <property type="match status" value="1"/>
</dbReference>
<dbReference type="InterPro" id="IPR058627">
    <property type="entry name" value="MdtA-like_C"/>
</dbReference>
<accession>A0AA95H8C0</accession>